<feature type="transmembrane region" description="Helical" evidence="8">
    <location>
        <begin position="578"/>
        <end position="600"/>
    </location>
</feature>
<dbReference type="InParanoid" id="J9DAB4"/>
<dbReference type="AlphaFoldDB" id="J9DAB4"/>
<dbReference type="OMA" id="TCDISAT"/>
<keyword evidence="5" id="KW-0067">ATP-binding</keyword>
<dbReference type="GO" id="GO:0005524">
    <property type="term" value="F:ATP binding"/>
    <property type="evidence" value="ECO:0007669"/>
    <property type="project" value="UniProtKB-KW"/>
</dbReference>
<dbReference type="SUPFAM" id="SSF52540">
    <property type="entry name" value="P-loop containing nucleoside triphosphate hydrolases"/>
    <property type="match status" value="1"/>
</dbReference>
<evidence type="ECO:0000256" key="4">
    <source>
        <dbReference type="ARBA" id="ARBA00022741"/>
    </source>
</evidence>
<dbReference type="PROSITE" id="PS50893">
    <property type="entry name" value="ABC_TRANSPORTER_2"/>
    <property type="match status" value="1"/>
</dbReference>
<dbReference type="InterPro" id="IPR027417">
    <property type="entry name" value="P-loop_NTPase"/>
</dbReference>
<dbReference type="InterPro" id="IPR050352">
    <property type="entry name" value="ABCG_transporters"/>
</dbReference>
<reference evidence="11" key="2">
    <citation type="submission" date="2015-07" db="EMBL/GenBank/DDBJ databases">
        <title>Contrasting host-pathogen interactions and genome evolution in two generalist and specialist microsporidian pathogens of mosquitoes.</title>
        <authorList>
            <consortium name="The Broad Institute Genomics Platform"/>
            <consortium name="The Broad Institute Genome Sequencing Center for Infectious Disease"/>
            <person name="Cuomo C.A."/>
            <person name="Sanscrainte N.D."/>
            <person name="Goldberg J.M."/>
            <person name="Heiman D."/>
            <person name="Young S."/>
            <person name="Zeng Q."/>
            <person name="Becnel J.J."/>
            <person name="Birren B.W."/>
        </authorList>
    </citation>
    <scope>NUCLEOTIDE SEQUENCE [LARGE SCALE GENOMIC DNA]</scope>
    <source>
        <strain evidence="11">USNM 41457</strain>
    </source>
</reference>
<keyword evidence="11" id="KW-1185">Reference proteome</keyword>
<accession>J9DAB4</accession>
<dbReference type="SMART" id="SM00382">
    <property type="entry name" value="AAA"/>
    <property type="match status" value="1"/>
</dbReference>
<evidence type="ECO:0000259" key="9">
    <source>
        <dbReference type="PROSITE" id="PS50893"/>
    </source>
</evidence>
<evidence type="ECO:0000256" key="8">
    <source>
        <dbReference type="SAM" id="Phobius"/>
    </source>
</evidence>
<dbReference type="Proteomes" id="UP000003163">
    <property type="component" value="Unassembled WGS sequence"/>
</dbReference>
<feature type="transmembrane region" description="Helical" evidence="8">
    <location>
        <begin position="460"/>
        <end position="479"/>
    </location>
</feature>
<dbReference type="PANTHER" id="PTHR48041:SF139">
    <property type="entry name" value="PROTEIN SCARLET"/>
    <property type="match status" value="1"/>
</dbReference>
<comment type="caution">
    <text evidence="10">The sequence shown here is derived from an EMBL/GenBank/DDBJ whole genome shotgun (WGS) entry which is preliminary data.</text>
</comment>
<dbReference type="GO" id="GO:0016020">
    <property type="term" value="C:membrane"/>
    <property type="evidence" value="ECO:0007669"/>
    <property type="project" value="UniProtKB-SubCell"/>
</dbReference>
<evidence type="ECO:0000256" key="7">
    <source>
        <dbReference type="ARBA" id="ARBA00023136"/>
    </source>
</evidence>
<feature type="transmembrane region" description="Helical" evidence="8">
    <location>
        <begin position="377"/>
        <end position="400"/>
    </location>
</feature>
<protein>
    <recommendedName>
        <fullName evidence="9">ABC transporter domain-containing protein</fullName>
    </recommendedName>
</protein>
<keyword evidence="7 8" id="KW-0472">Membrane</keyword>
<feature type="transmembrane region" description="Helical" evidence="8">
    <location>
        <begin position="421"/>
        <end position="448"/>
    </location>
</feature>
<keyword evidence="4" id="KW-0547">Nucleotide-binding</keyword>
<evidence type="ECO:0000256" key="3">
    <source>
        <dbReference type="ARBA" id="ARBA00022692"/>
    </source>
</evidence>
<keyword evidence="6 8" id="KW-1133">Transmembrane helix</keyword>
<dbReference type="Gene3D" id="3.40.50.300">
    <property type="entry name" value="P-loop containing nucleotide triphosphate hydrolases"/>
    <property type="match status" value="1"/>
</dbReference>
<organism evidence="10 11">
    <name type="scientific">Edhazardia aedis (strain USNM 41457)</name>
    <name type="common">Microsporidian parasite</name>
    <dbReference type="NCBI Taxonomy" id="1003232"/>
    <lineage>
        <taxon>Eukaryota</taxon>
        <taxon>Fungi</taxon>
        <taxon>Fungi incertae sedis</taxon>
        <taxon>Microsporidia</taxon>
        <taxon>Edhazardia</taxon>
    </lineage>
</organism>
<name>J9DAB4_EDHAE</name>
<dbReference type="PANTHER" id="PTHR48041">
    <property type="entry name" value="ABC TRANSPORTER G FAMILY MEMBER 28"/>
    <property type="match status" value="1"/>
</dbReference>
<evidence type="ECO:0000256" key="6">
    <source>
        <dbReference type="ARBA" id="ARBA00022989"/>
    </source>
</evidence>
<evidence type="ECO:0000313" key="11">
    <source>
        <dbReference type="Proteomes" id="UP000003163"/>
    </source>
</evidence>
<feature type="domain" description="ABC transporter" evidence="9">
    <location>
        <begin position="3"/>
        <end position="244"/>
    </location>
</feature>
<evidence type="ECO:0000256" key="1">
    <source>
        <dbReference type="ARBA" id="ARBA00004141"/>
    </source>
</evidence>
<feature type="transmembrane region" description="Helical" evidence="8">
    <location>
        <begin position="328"/>
        <end position="357"/>
    </location>
</feature>
<keyword evidence="2" id="KW-0813">Transport</keyword>
<proteinExistence type="predicted"/>
<comment type="subcellular location">
    <subcellularLocation>
        <location evidence="1">Membrane</location>
        <topology evidence="1">Multi-pass membrane protein</topology>
    </subcellularLocation>
</comment>
<dbReference type="EMBL" id="AFBI03000018">
    <property type="protein sequence ID" value="EJW04449.1"/>
    <property type="molecule type" value="Genomic_DNA"/>
</dbReference>
<gene>
    <name evidence="10" type="ORF">EDEG_01319</name>
</gene>
<dbReference type="InterPro" id="IPR003593">
    <property type="entry name" value="AAA+_ATPase"/>
</dbReference>
<keyword evidence="3 8" id="KW-0812">Transmembrane</keyword>
<evidence type="ECO:0000313" key="10">
    <source>
        <dbReference type="EMBL" id="EJW04449.1"/>
    </source>
</evidence>
<dbReference type="InterPro" id="IPR003439">
    <property type="entry name" value="ABC_transporter-like_ATP-bd"/>
</dbReference>
<evidence type="ECO:0000256" key="5">
    <source>
        <dbReference type="ARBA" id="ARBA00022840"/>
    </source>
</evidence>
<reference evidence="10 11" key="1">
    <citation type="submission" date="2011-08" db="EMBL/GenBank/DDBJ databases">
        <authorList>
            <person name="Liu Z.J."/>
            <person name="Shi F.L."/>
            <person name="Lu J.Q."/>
            <person name="Li M."/>
            <person name="Wang Z.L."/>
        </authorList>
    </citation>
    <scope>NUCLEOTIDE SEQUENCE [LARGE SCALE GENOMIC DNA]</scope>
    <source>
        <strain evidence="10 11">USNM 41457</strain>
    </source>
</reference>
<dbReference type="Pfam" id="PF00005">
    <property type="entry name" value="ABC_tran"/>
    <property type="match status" value="1"/>
</dbReference>
<dbReference type="VEuPathDB" id="MicrosporidiaDB:EDEG_01319"/>
<dbReference type="STRING" id="1003232.J9DAB4"/>
<evidence type="ECO:0000256" key="2">
    <source>
        <dbReference type="ARBA" id="ARBA00022448"/>
    </source>
</evidence>
<dbReference type="HOGENOM" id="CLU_443447_0_0_1"/>
<dbReference type="GO" id="GO:0042626">
    <property type="term" value="F:ATPase-coupled transmembrane transporter activity"/>
    <property type="evidence" value="ECO:0007669"/>
    <property type="project" value="TreeGrafter"/>
</dbReference>
<dbReference type="GO" id="GO:0016887">
    <property type="term" value="F:ATP hydrolysis activity"/>
    <property type="evidence" value="ECO:0007669"/>
    <property type="project" value="InterPro"/>
</dbReference>
<dbReference type="OrthoDB" id="2141921at2759"/>
<sequence length="607" mass="70184">MCIVLKNISVKIKTNNRRITILDNICGTIPRGQMTALLGESGSGKTALLNVISGIENTLYHFNVKGKITVNNQLRDSKNWFYRFGYLRKHEFFIEEETVYECVLNTARLHYKYRQKEFVVNKCNKYIGICNLENIKDSTIKVISRGEKQRLSLLLILLKEPEIILLDEPFKDLDFSNSLNIINVLLYLSTTMGTTILASCNKAHKEITEKFHNYIILYNSDPVFIGPKEDLARKYMKVGCKLPKETTCLEHIQTLTLTKCVFPEIDGNLEILKKFKELFRLETNKKTGEKIEIIYSKRILNLKPSLSQICTLYRRRFTLMFCRGYKRIFINFSFFLYIILLFILFANAKLALIYGSVDVSFTEKFESLDNALHLLDEVYVCLVFVFINNILLGHLFEIFIDEKDVAKNDITIGKYNIITHTIYVILYACSNAIIVMFITCLLFILPIVGFYKTFVGALKYIFLIFPIVLLLSLGLALTFSLSKVSKIIKNINQFILVQMLLMLSNLYTFDKNYYYMFELLNTFGVGIIPFAHMILYTCDISATDNTNKSSDPDSTILREAIEIAKLFFSCGKLDNYKFYYILSAFIAIFLATGLTTQYLVRVPKYRI</sequence>